<evidence type="ECO:0008006" key="4">
    <source>
        <dbReference type="Google" id="ProtNLM"/>
    </source>
</evidence>
<proteinExistence type="predicted"/>
<dbReference type="AlphaFoldDB" id="A0A927FVN3"/>
<feature type="transmembrane region" description="Helical" evidence="1">
    <location>
        <begin position="104"/>
        <end position="137"/>
    </location>
</feature>
<feature type="transmembrane region" description="Helical" evidence="1">
    <location>
        <begin position="62"/>
        <end position="84"/>
    </location>
</feature>
<evidence type="ECO:0000313" key="3">
    <source>
        <dbReference type="Proteomes" id="UP000654108"/>
    </source>
</evidence>
<dbReference type="RefSeq" id="WP_191774783.1">
    <property type="nucleotide sequence ID" value="NZ_JACYFU010000002.1"/>
</dbReference>
<dbReference type="Proteomes" id="UP000654108">
    <property type="component" value="Unassembled WGS sequence"/>
</dbReference>
<name>A0A927FVN3_9HYPH</name>
<keyword evidence="1" id="KW-0472">Membrane</keyword>
<feature type="transmembrane region" description="Helical" evidence="1">
    <location>
        <begin position="149"/>
        <end position="172"/>
    </location>
</feature>
<keyword evidence="1" id="KW-1133">Transmembrane helix</keyword>
<evidence type="ECO:0000256" key="1">
    <source>
        <dbReference type="SAM" id="Phobius"/>
    </source>
</evidence>
<reference evidence="2" key="1">
    <citation type="submission" date="2020-09" db="EMBL/GenBank/DDBJ databases">
        <title>Genome seq and assembly of Devosia sp.</title>
        <authorList>
            <person name="Chhetri G."/>
        </authorList>
    </citation>
    <scope>NUCLEOTIDE SEQUENCE</scope>
    <source>
        <strain evidence="2">PTR5</strain>
    </source>
</reference>
<gene>
    <name evidence="2" type="ORF">IC608_09370</name>
</gene>
<feature type="transmembrane region" description="Helical" evidence="1">
    <location>
        <begin position="33"/>
        <end position="55"/>
    </location>
</feature>
<keyword evidence="1" id="KW-0812">Transmembrane</keyword>
<comment type="caution">
    <text evidence="2">The sequence shown here is derived from an EMBL/GenBank/DDBJ whole genome shotgun (WGS) entry which is preliminary data.</text>
</comment>
<dbReference type="EMBL" id="JACYFU010000002">
    <property type="protein sequence ID" value="MBD8065683.1"/>
    <property type="molecule type" value="Genomic_DNA"/>
</dbReference>
<protein>
    <recommendedName>
        <fullName evidence="4">Yip1 domain-containing protein</fullName>
    </recommendedName>
</protein>
<evidence type="ECO:0000313" key="2">
    <source>
        <dbReference type="EMBL" id="MBD8065683.1"/>
    </source>
</evidence>
<sequence>MKSLNLLREAVAGWVGIVRGDPTWADHFHRTPAGLSSAIALFAVLAFLAIALASLGVGVPALWGFVAAMLVQALSLVALFAATYGTRLAVPSGRPVLDTLVPGVYALIFYLVAGIALSMFGGPLLILLWLGLVILLFRLGRAAAGWPIGVAAAFAVLTLVLLVGMPLILYMLTGPVAAPAP</sequence>
<keyword evidence="3" id="KW-1185">Reference proteome</keyword>
<organism evidence="2 3">
    <name type="scientific">Devosia oryzisoli</name>
    <dbReference type="NCBI Taxonomy" id="2774138"/>
    <lineage>
        <taxon>Bacteria</taxon>
        <taxon>Pseudomonadati</taxon>
        <taxon>Pseudomonadota</taxon>
        <taxon>Alphaproteobacteria</taxon>
        <taxon>Hyphomicrobiales</taxon>
        <taxon>Devosiaceae</taxon>
        <taxon>Devosia</taxon>
    </lineage>
</organism>
<accession>A0A927FVN3</accession>